<reference evidence="1 2" key="1">
    <citation type="journal article" date="2011" name="Cell">
        <title>The monarch butterfly genome yields insights into long-distance migration.</title>
        <authorList>
            <person name="Zhan S."/>
            <person name="Merlin C."/>
            <person name="Boore J.L."/>
            <person name="Reppert S.M."/>
        </authorList>
    </citation>
    <scope>NUCLEOTIDE SEQUENCE [LARGE SCALE GENOMIC DNA]</scope>
    <source>
        <strain evidence="1">F-2</strain>
    </source>
</reference>
<accession>A0A212EX09</accession>
<evidence type="ECO:0000313" key="2">
    <source>
        <dbReference type="Proteomes" id="UP000007151"/>
    </source>
</evidence>
<dbReference type="Proteomes" id="UP000007151">
    <property type="component" value="Unassembled WGS sequence"/>
</dbReference>
<dbReference type="EMBL" id="AGBW02011852">
    <property type="protein sequence ID" value="OWR46023.1"/>
    <property type="molecule type" value="Genomic_DNA"/>
</dbReference>
<name>A0A212EX09_DANPL</name>
<organism evidence="1 2">
    <name type="scientific">Danaus plexippus plexippus</name>
    <dbReference type="NCBI Taxonomy" id="278856"/>
    <lineage>
        <taxon>Eukaryota</taxon>
        <taxon>Metazoa</taxon>
        <taxon>Ecdysozoa</taxon>
        <taxon>Arthropoda</taxon>
        <taxon>Hexapoda</taxon>
        <taxon>Insecta</taxon>
        <taxon>Pterygota</taxon>
        <taxon>Neoptera</taxon>
        <taxon>Endopterygota</taxon>
        <taxon>Lepidoptera</taxon>
        <taxon>Glossata</taxon>
        <taxon>Ditrysia</taxon>
        <taxon>Papilionoidea</taxon>
        <taxon>Nymphalidae</taxon>
        <taxon>Danainae</taxon>
        <taxon>Danaini</taxon>
        <taxon>Danaina</taxon>
        <taxon>Danaus</taxon>
        <taxon>Danaus</taxon>
    </lineage>
</organism>
<dbReference type="AlphaFoldDB" id="A0A212EX09"/>
<dbReference type="InParanoid" id="A0A212EX09"/>
<dbReference type="KEGG" id="dpl:KGM_202381"/>
<sequence length="106" mass="11653">MSSNIASFFTITIFVTGIMASVIKIKEVPLVEGEVIDIVIREDPRHSRKAVADVKIMMENKKDVAPTTTLDNFVKATGIIPDLEDRVSIRNGNCPLGQKRKGPVCI</sequence>
<evidence type="ECO:0000313" key="1">
    <source>
        <dbReference type="EMBL" id="OWR46023.1"/>
    </source>
</evidence>
<comment type="caution">
    <text evidence="1">The sequence shown here is derived from an EMBL/GenBank/DDBJ whole genome shotgun (WGS) entry which is preliminary data.</text>
</comment>
<keyword evidence="2" id="KW-1185">Reference proteome</keyword>
<gene>
    <name evidence="1" type="ORF">KGM_202381</name>
</gene>
<proteinExistence type="predicted"/>
<protein>
    <submittedName>
        <fullName evidence="1">Uncharacterized protein</fullName>
    </submittedName>
</protein>